<dbReference type="PANTHER" id="PTHR11946:SF93">
    <property type="entry name" value="VALINE--TRNA LIGASE, CHLOROPLASTIC_MITOCHONDRIAL 2"/>
    <property type="match status" value="1"/>
</dbReference>
<dbReference type="PROSITE" id="PS00178">
    <property type="entry name" value="AA_TRNA_LIGASE_I"/>
    <property type="match status" value="1"/>
</dbReference>
<comment type="similarity">
    <text evidence="8">Belongs to the class-I aminoacyl-tRNA synthetase family.</text>
</comment>
<evidence type="ECO:0000256" key="5">
    <source>
        <dbReference type="ARBA" id="ARBA00022917"/>
    </source>
</evidence>
<name>A0ABX4MGV7_9HYPH</name>
<dbReference type="InterPro" id="IPR001412">
    <property type="entry name" value="aa-tRNA-synth_I_CS"/>
</dbReference>
<dbReference type="SUPFAM" id="SSF52374">
    <property type="entry name" value="Nucleotidylyl transferase"/>
    <property type="match status" value="1"/>
</dbReference>
<dbReference type="Proteomes" id="UP000230981">
    <property type="component" value="Unassembled WGS sequence"/>
</dbReference>
<evidence type="ECO:0000313" key="10">
    <source>
        <dbReference type="EMBL" id="PIM95858.1"/>
    </source>
</evidence>
<evidence type="ECO:0000256" key="4">
    <source>
        <dbReference type="ARBA" id="ARBA00022840"/>
    </source>
</evidence>
<accession>A0ABX4MGV7</accession>
<keyword evidence="4 8" id="KW-0067">ATP-binding</keyword>
<evidence type="ECO:0000256" key="7">
    <source>
        <dbReference type="ARBA" id="ARBA00029936"/>
    </source>
</evidence>
<proteinExistence type="inferred from homology"/>
<dbReference type="InterPro" id="IPR002303">
    <property type="entry name" value="Valyl-tRNA_ligase"/>
</dbReference>
<keyword evidence="2 8" id="KW-0436">Ligase</keyword>
<comment type="caution">
    <text evidence="10">The sequence shown here is derived from an EMBL/GenBank/DDBJ whole genome shotgun (WGS) entry which is preliminary data.</text>
</comment>
<dbReference type="InterPro" id="IPR002300">
    <property type="entry name" value="aa-tRNA-synth_Ia"/>
</dbReference>
<keyword evidence="6 8" id="KW-0030">Aminoacyl-tRNA synthetase</keyword>
<keyword evidence="11" id="KW-1185">Reference proteome</keyword>
<evidence type="ECO:0000256" key="6">
    <source>
        <dbReference type="ARBA" id="ARBA00023146"/>
    </source>
</evidence>
<dbReference type="InterPro" id="IPR014729">
    <property type="entry name" value="Rossmann-like_a/b/a_fold"/>
</dbReference>
<organism evidence="10 11">
    <name type="scientific">Candidatus Hodgkinia cicadicola</name>
    <dbReference type="NCBI Taxonomy" id="573658"/>
    <lineage>
        <taxon>Bacteria</taxon>
        <taxon>Pseudomonadati</taxon>
        <taxon>Pseudomonadota</taxon>
        <taxon>Alphaproteobacteria</taxon>
        <taxon>Hyphomicrobiales</taxon>
        <taxon>Candidatus Hodgkinia</taxon>
    </lineage>
</organism>
<dbReference type="Pfam" id="PF00133">
    <property type="entry name" value="tRNA-synt_1"/>
    <property type="match status" value="1"/>
</dbReference>
<dbReference type="PANTHER" id="PTHR11946">
    <property type="entry name" value="VALYL-TRNA SYNTHETASES"/>
    <property type="match status" value="1"/>
</dbReference>
<keyword evidence="5 8" id="KW-0648">Protein biosynthesis</keyword>
<evidence type="ECO:0000313" key="11">
    <source>
        <dbReference type="Proteomes" id="UP000230981"/>
    </source>
</evidence>
<sequence length="699" mass="82213">MYTKQVYSPYVNSLDTDQIIQVKKRFDLVTPPPNITGELHIGHIFNIVIQRVFLFWDNKHKMNCLIGVDHAGLATKCILLNRYNKTNPLNFWIWKQRISKQIIFQIKRFIWTLKSTKLRFTLDNPFNITVNYAFVKLWNRGMVISKKKLLWWDCGLQTTLSEMELGKKKGLGCWFGFKYVLLGTKLRWNGRWILNNYITLERSDVKMQISKIIINLNDISFIKFKSNVLIDPISLNYTDILVNVGCEHNLDIIDDVVEVSYNLLCISNKDLKLLLIKWIYIRIGICYHNKNEEIDIYFNKKTNSNVKLCLSNQWYIKLNLLKKTNLINEYKNLFKDGLDQNLKLWCISRFIEWGHKLPVLWQGSEVVINDSTTKAKYYSIAWYALPFVKTKTKFIQDISVFDTWFSSALWYLACLGWPHKTTQLRTCYGKSIVFTGIDITFFWVTKMILISNILMKERIPFERILIHPIICDSKGDKMSKTKGNVLSPSSLFNSYGLGALVLYFSGIELNSKRNKICLNSIILCKNMLNKLWNLNRINANEKKCIGFNICHWILSSIYCKHKKMIKYFNTFEFNKFQAELTKLIKYDVNNFISIHNCQKWDSIKLVIKSIFSCWIGGKPKHNLFTYTKKTYLMFGSLLKLIYLFELSGARFISNGSRLFKQVRYILERVSPVDVLFFKRLRITSNTGITLWNNTLILIH</sequence>
<evidence type="ECO:0000256" key="3">
    <source>
        <dbReference type="ARBA" id="ARBA00022741"/>
    </source>
</evidence>
<evidence type="ECO:0000259" key="9">
    <source>
        <dbReference type="Pfam" id="PF00133"/>
    </source>
</evidence>
<dbReference type="EC" id="6.1.1.9" evidence="1"/>
<dbReference type="RefSeq" id="WP_146656699.1">
    <property type="nucleotide sequence ID" value="NZ_CM008787.1"/>
</dbReference>
<dbReference type="EMBL" id="NXGO01000026">
    <property type="protein sequence ID" value="PIM95858.1"/>
    <property type="molecule type" value="Genomic_DNA"/>
</dbReference>
<protein>
    <recommendedName>
        <fullName evidence="1">valine--tRNA ligase</fullName>
        <ecNumber evidence="1">6.1.1.9</ecNumber>
    </recommendedName>
    <alternativeName>
        <fullName evidence="7">Valyl-tRNA synthetase</fullName>
    </alternativeName>
</protein>
<dbReference type="Gene3D" id="1.10.730.10">
    <property type="entry name" value="Isoleucyl-tRNA Synthetase, Domain 1"/>
    <property type="match status" value="1"/>
</dbReference>
<dbReference type="GO" id="GO:0004832">
    <property type="term" value="F:valine-tRNA ligase activity"/>
    <property type="evidence" value="ECO:0007669"/>
    <property type="project" value="UniProtKB-EC"/>
</dbReference>
<gene>
    <name evidence="10" type="primary">valS</name>
    <name evidence="10" type="ORF">magtdc_170</name>
</gene>
<reference evidence="10" key="1">
    <citation type="submission" date="2017-09" db="EMBL/GenBank/DDBJ databases">
        <authorList>
            <person name="Campbell M.A."/>
            <person name="Lukasik P."/>
            <person name="Simon C."/>
            <person name="McCutcheon J.P."/>
        </authorList>
    </citation>
    <scope>NUCLEOTIDE SEQUENCE [LARGE SCALE GENOMIC DNA]</scope>
    <source>
        <strain evidence="10">MAGTDC</strain>
    </source>
</reference>
<feature type="domain" description="Aminoacyl-tRNA synthetase class Ia" evidence="9">
    <location>
        <begin position="22"/>
        <end position="505"/>
    </location>
</feature>
<dbReference type="Gene3D" id="3.40.50.620">
    <property type="entry name" value="HUPs"/>
    <property type="match status" value="2"/>
</dbReference>
<keyword evidence="3 8" id="KW-0547">Nucleotide-binding</keyword>
<dbReference type="PRINTS" id="PR00986">
    <property type="entry name" value="TRNASYNTHVAL"/>
</dbReference>
<evidence type="ECO:0000256" key="2">
    <source>
        <dbReference type="ARBA" id="ARBA00022598"/>
    </source>
</evidence>
<evidence type="ECO:0000256" key="1">
    <source>
        <dbReference type="ARBA" id="ARBA00013169"/>
    </source>
</evidence>
<evidence type="ECO:0000256" key="8">
    <source>
        <dbReference type="RuleBase" id="RU363035"/>
    </source>
</evidence>